<accession>A0ABT8LFZ9</accession>
<dbReference type="InterPro" id="IPR003838">
    <property type="entry name" value="ABC3_permease_C"/>
</dbReference>
<keyword evidence="4 7" id="KW-1133">Transmembrane helix</keyword>
<organism evidence="10 11">
    <name type="scientific">Agaribacillus aureus</name>
    <dbReference type="NCBI Taxonomy" id="3051825"/>
    <lineage>
        <taxon>Bacteria</taxon>
        <taxon>Pseudomonadati</taxon>
        <taxon>Bacteroidota</taxon>
        <taxon>Cytophagia</taxon>
        <taxon>Cytophagales</taxon>
        <taxon>Splendidivirgaceae</taxon>
        <taxon>Agaribacillus</taxon>
    </lineage>
</organism>
<reference evidence="10" key="1">
    <citation type="submission" date="2023-06" db="EMBL/GenBank/DDBJ databases">
        <title>Genomic of Agaribacillus aureum.</title>
        <authorList>
            <person name="Wang G."/>
        </authorList>
    </citation>
    <scope>NUCLEOTIDE SEQUENCE</scope>
    <source>
        <strain evidence="10">BMA12</strain>
    </source>
</reference>
<dbReference type="InterPro" id="IPR050250">
    <property type="entry name" value="Macrolide_Exporter_MacB"/>
</dbReference>
<keyword evidence="5 7" id="KW-0472">Membrane</keyword>
<dbReference type="Pfam" id="PF12704">
    <property type="entry name" value="MacB_PCD"/>
    <property type="match status" value="1"/>
</dbReference>
<feature type="transmembrane region" description="Helical" evidence="7">
    <location>
        <begin position="383"/>
        <end position="406"/>
    </location>
</feature>
<dbReference type="RefSeq" id="WP_346761271.1">
    <property type="nucleotide sequence ID" value="NZ_JAUJEB010000007.1"/>
</dbReference>
<dbReference type="InterPro" id="IPR025857">
    <property type="entry name" value="MacB_PCD"/>
</dbReference>
<keyword evidence="2" id="KW-1003">Cell membrane</keyword>
<evidence type="ECO:0000313" key="11">
    <source>
        <dbReference type="Proteomes" id="UP001172083"/>
    </source>
</evidence>
<dbReference type="PANTHER" id="PTHR30572:SF4">
    <property type="entry name" value="ABC TRANSPORTER PERMEASE YTRF"/>
    <property type="match status" value="1"/>
</dbReference>
<evidence type="ECO:0000256" key="3">
    <source>
        <dbReference type="ARBA" id="ARBA00022692"/>
    </source>
</evidence>
<dbReference type="Pfam" id="PF02687">
    <property type="entry name" value="FtsX"/>
    <property type="match status" value="1"/>
</dbReference>
<sequence length="417" mass="46216">MKVLKLILESFRFAWNALKVNKFRTILSLAGVTIGIFSIITVFTIVDSLEKSIKDSFDFLGTNVINVEKWPYGLGGGEYKWWEFLNRPHPDYKEYEFVKDKVENAAGVSIYAVRGNQTYKRKNNSTYYNFLLGVSYDYSEVFDVKIESGRYFSRQEVESARPVALIGINVAEDLFPNVNPIGKQFDIRGKKFTVVGVSEREGESFIGGPSKDDACLIPYKSFQKMYYSGRRRGIGSKIALKGRDDDIGLVELEAELRGIMRSKRMLKPKDKDNFALNRPEAITNAIGGVFDVIGVAGWVLGGFSILVGGFGIANIMFVSVRERTNIIGIQKSLGAKNFFILFQFLFEAIFLSVIGGMVGLFLVYLITLIPMGSLESSLTLKNITLGLGVSALIGTASGIIPAAMAARLDPVVAIRTN</sequence>
<feature type="domain" description="MacB-like periplasmic core" evidence="9">
    <location>
        <begin position="25"/>
        <end position="231"/>
    </location>
</feature>
<feature type="transmembrane region" description="Helical" evidence="7">
    <location>
        <begin position="295"/>
        <end position="317"/>
    </location>
</feature>
<feature type="transmembrane region" description="Helical" evidence="7">
    <location>
        <begin position="26"/>
        <end position="46"/>
    </location>
</feature>
<proteinExistence type="inferred from homology"/>
<comment type="caution">
    <text evidence="10">The sequence shown here is derived from an EMBL/GenBank/DDBJ whole genome shotgun (WGS) entry which is preliminary data.</text>
</comment>
<evidence type="ECO:0000256" key="2">
    <source>
        <dbReference type="ARBA" id="ARBA00022475"/>
    </source>
</evidence>
<evidence type="ECO:0000256" key="7">
    <source>
        <dbReference type="SAM" id="Phobius"/>
    </source>
</evidence>
<feature type="transmembrane region" description="Helical" evidence="7">
    <location>
        <begin position="338"/>
        <end position="371"/>
    </location>
</feature>
<feature type="domain" description="ABC3 transporter permease C-terminal" evidence="8">
    <location>
        <begin position="299"/>
        <end position="410"/>
    </location>
</feature>
<dbReference type="EMBL" id="JAUJEB010000007">
    <property type="protein sequence ID" value="MDN5215936.1"/>
    <property type="molecule type" value="Genomic_DNA"/>
</dbReference>
<dbReference type="PANTHER" id="PTHR30572">
    <property type="entry name" value="MEMBRANE COMPONENT OF TRANSPORTER-RELATED"/>
    <property type="match status" value="1"/>
</dbReference>
<gene>
    <name evidence="10" type="ORF">QQ020_27915</name>
</gene>
<keyword evidence="3 7" id="KW-0812">Transmembrane</keyword>
<evidence type="ECO:0000259" key="8">
    <source>
        <dbReference type="Pfam" id="PF02687"/>
    </source>
</evidence>
<evidence type="ECO:0000256" key="5">
    <source>
        <dbReference type="ARBA" id="ARBA00023136"/>
    </source>
</evidence>
<evidence type="ECO:0000259" key="9">
    <source>
        <dbReference type="Pfam" id="PF12704"/>
    </source>
</evidence>
<dbReference type="Proteomes" id="UP001172083">
    <property type="component" value="Unassembled WGS sequence"/>
</dbReference>
<evidence type="ECO:0000256" key="4">
    <source>
        <dbReference type="ARBA" id="ARBA00022989"/>
    </source>
</evidence>
<comment type="similarity">
    <text evidence="6">Belongs to the ABC-4 integral membrane protein family.</text>
</comment>
<evidence type="ECO:0000313" key="10">
    <source>
        <dbReference type="EMBL" id="MDN5215936.1"/>
    </source>
</evidence>
<comment type="subcellular location">
    <subcellularLocation>
        <location evidence="1">Cell membrane</location>
        <topology evidence="1">Multi-pass membrane protein</topology>
    </subcellularLocation>
</comment>
<name>A0ABT8LFZ9_9BACT</name>
<evidence type="ECO:0000256" key="1">
    <source>
        <dbReference type="ARBA" id="ARBA00004651"/>
    </source>
</evidence>
<keyword evidence="11" id="KW-1185">Reference proteome</keyword>
<evidence type="ECO:0000256" key="6">
    <source>
        <dbReference type="ARBA" id="ARBA00038076"/>
    </source>
</evidence>
<protein>
    <submittedName>
        <fullName evidence="10">ABC transporter permease</fullName>
    </submittedName>
</protein>